<organism evidence="2">
    <name type="scientific">Strongyloides ratti</name>
    <name type="common">Parasitic roundworm</name>
    <dbReference type="NCBI Taxonomy" id="34506"/>
    <lineage>
        <taxon>Eukaryota</taxon>
        <taxon>Metazoa</taxon>
        <taxon>Ecdysozoa</taxon>
        <taxon>Nematoda</taxon>
        <taxon>Chromadorea</taxon>
        <taxon>Rhabditida</taxon>
        <taxon>Tylenchina</taxon>
        <taxon>Panagrolaimomorpha</taxon>
        <taxon>Strongyloidoidea</taxon>
        <taxon>Strongyloididae</taxon>
        <taxon>Strongyloides</taxon>
    </lineage>
</organism>
<dbReference type="SUPFAM" id="SSF81321">
    <property type="entry name" value="Family A G protein-coupled receptor-like"/>
    <property type="match status" value="1"/>
</dbReference>
<evidence type="ECO:0000313" key="5">
    <source>
        <dbReference type="WormBase" id="SRAE_2000428500"/>
    </source>
</evidence>
<reference evidence="2 3" key="1">
    <citation type="submission" date="2014-09" db="EMBL/GenBank/DDBJ databases">
        <authorList>
            <person name="Martin A.A."/>
        </authorList>
    </citation>
    <scope>NUCLEOTIDE SEQUENCE</scope>
    <source>
        <strain evidence="3">ED321</strain>
        <strain evidence="2">ED321 Heterogonic</strain>
    </source>
</reference>
<feature type="transmembrane region" description="Helical" evidence="1">
    <location>
        <begin position="180"/>
        <end position="206"/>
    </location>
</feature>
<dbReference type="Gene3D" id="1.20.1070.10">
    <property type="entry name" value="Rhodopsin 7-helix transmembrane proteins"/>
    <property type="match status" value="1"/>
</dbReference>
<feature type="transmembrane region" description="Helical" evidence="1">
    <location>
        <begin position="33"/>
        <end position="52"/>
    </location>
</feature>
<evidence type="ECO:0000256" key="1">
    <source>
        <dbReference type="SAM" id="Phobius"/>
    </source>
</evidence>
<dbReference type="OrthoDB" id="5876466at2759"/>
<dbReference type="OMA" id="ARIFRCK"/>
<proteinExistence type="predicted"/>
<dbReference type="EMBL" id="LN609529">
    <property type="protein sequence ID" value="CEF69638.1"/>
    <property type="molecule type" value="Genomic_DNA"/>
</dbReference>
<feature type="transmembrane region" description="Helical" evidence="1">
    <location>
        <begin position="64"/>
        <end position="83"/>
    </location>
</feature>
<sequence>MNNMDFNITIPDGWEKNYEDNKKIEDLLIYQRINIGIGSGGIFINCVLLSALISSKYFIKHGGLIILLCIGDLANCLRVFLQGYIRSNMYTFVLAYQIHKIQTYWSCALFSCNWMGLLGSLIPHIVTLVMGIERIVALKFPVIYKKHFNGMTTAFVLAYMNRNVITKYWCGRKASYTNIYVVYIYIMNIIGYVVCFILTVIVLYHVKLSLKLSLNKKKSVTKQKNTVLNDQEKRDLKTYQRVKTIAIISFVSSVTISFPSFISLLSLAYKNLSVIMSDPSDWVSVFKSSINFFVYLFMNNEFKAHLFGNILNIAKYKQNFKLVAITKITVMNTKKRLTVFE</sequence>
<evidence type="ECO:0000313" key="4">
    <source>
        <dbReference type="WBParaSite" id="SRAE_2000428500.1"/>
    </source>
</evidence>
<gene>
    <name evidence="2 4 5" type="ORF">SRAE_2000428500</name>
</gene>
<evidence type="ECO:0000313" key="3">
    <source>
        <dbReference type="Proteomes" id="UP000035682"/>
    </source>
</evidence>
<feature type="transmembrane region" description="Helical" evidence="1">
    <location>
        <begin position="244"/>
        <end position="269"/>
    </location>
</feature>
<accession>A0A090LIR7</accession>
<evidence type="ECO:0000313" key="2">
    <source>
        <dbReference type="EMBL" id="CEF69638.1"/>
    </source>
</evidence>
<name>A0A090LIR7_STRRB</name>
<dbReference type="WormBase" id="SRAE_2000428500">
    <property type="protein sequence ID" value="SRP03107"/>
    <property type="gene ID" value="WBGene00264515"/>
</dbReference>
<keyword evidence="1" id="KW-0472">Membrane</keyword>
<reference evidence="4" key="2">
    <citation type="submission" date="2020-12" db="UniProtKB">
        <authorList>
            <consortium name="WormBaseParasite"/>
        </authorList>
    </citation>
    <scope>IDENTIFICATION</scope>
</reference>
<dbReference type="CDD" id="cd00637">
    <property type="entry name" value="7tm_classA_rhodopsin-like"/>
    <property type="match status" value="1"/>
</dbReference>
<dbReference type="PANTHER" id="PTHR23360:SF29">
    <property type="entry name" value="G_PROTEIN_RECEP_F1_2 DOMAIN-CONTAINING PROTEIN"/>
    <property type="match status" value="1"/>
</dbReference>
<dbReference type="WBParaSite" id="SRAE_2000428500.1">
    <property type="protein sequence ID" value="SRAE_2000428500.1"/>
    <property type="gene ID" value="WBGene00264515"/>
</dbReference>
<dbReference type="GeneID" id="36382008"/>
<protein>
    <submittedName>
        <fullName evidence="4">G-protein coupled receptors family 1 profile domain-containing protein</fullName>
    </submittedName>
</protein>
<keyword evidence="1" id="KW-0812">Transmembrane</keyword>
<feature type="transmembrane region" description="Helical" evidence="1">
    <location>
        <begin position="103"/>
        <end position="130"/>
    </location>
</feature>
<dbReference type="RefSeq" id="XP_024508837.1">
    <property type="nucleotide sequence ID" value="XM_024643136.1"/>
</dbReference>
<keyword evidence="3" id="KW-1185">Reference proteome</keyword>
<dbReference type="Proteomes" id="UP000035682">
    <property type="component" value="Unplaced"/>
</dbReference>
<dbReference type="CTD" id="36382008"/>
<dbReference type="AlphaFoldDB" id="A0A090LIR7"/>
<dbReference type="InterPro" id="IPR047130">
    <property type="entry name" value="7TM_GPCR_Srsx_nematod"/>
</dbReference>
<keyword evidence="1" id="KW-1133">Transmembrane helix</keyword>
<dbReference type="PANTHER" id="PTHR23360">
    <property type="entry name" value="G-PROTEIN COUPLED RECEPTORS FAMILY 1 PROFILE DOMAIN-CONTAINING PROTEIN-RELATED"/>
    <property type="match status" value="1"/>
</dbReference>
<feature type="transmembrane region" description="Helical" evidence="1">
    <location>
        <begin position="142"/>
        <end position="160"/>
    </location>
</feature>